<gene>
    <name evidence="8" type="primary">algU</name>
    <name evidence="8" type="ORF">JCM14722_11210</name>
</gene>
<dbReference type="InterPro" id="IPR013249">
    <property type="entry name" value="RNA_pol_sigma70_r4_t2"/>
</dbReference>
<keyword evidence="3" id="KW-0731">Sigma factor</keyword>
<evidence type="ECO:0000259" key="6">
    <source>
        <dbReference type="Pfam" id="PF04542"/>
    </source>
</evidence>
<sequence>MAVQPDETAIIARILAGEVNAYEELMHRHESYIARLVSAHVPGDQVPEVAHEAFVRAYRSLSGYSPTAPFRNWLTTIALRSCHDFWRAAYRRRESPASGLSEDGRRFIETALATRSREEFERLARQTEARQILDLVLDRLKPLDRMIITLTYLEERTVSETAAMLGISVPNAKVRAFRAKRQLKSFLKRHGIQGGEA</sequence>
<evidence type="ECO:0000256" key="1">
    <source>
        <dbReference type="ARBA" id="ARBA00010641"/>
    </source>
</evidence>
<evidence type="ECO:0000256" key="4">
    <source>
        <dbReference type="ARBA" id="ARBA00023125"/>
    </source>
</evidence>
<evidence type="ECO:0000256" key="3">
    <source>
        <dbReference type="ARBA" id="ARBA00023082"/>
    </source>
</evidence>
<dbReference type="PANTHER" id="PTHR43133:SF8">
    <property type="entry name" value="RNA POLYMERASE SIGMA FACTOR HI_1459-RELATED"/>
    <property type="match status" value="1"/>
</dbReference>
<dbReference type="SUPFAM" id="SSF88946">
    <property type="entry name" value="Sigma2 domain of RNA polymerase sigma factors"/>
    <property type="match status" value="1"/>
</dbReference>
<keyword evidence="4" id="KW-0238">DNA-binding</keyword>
<evidence type="ECO:0000256" key="5">
    <source>
        <dbReference type="ARBA" id="ARBA00023163"/>
    </source>
</evidence>
<evidence type="ECO:0000313" key="8">
    <source>
        <dbReference type="EMBL" id="BDQ33579.1"/>
    </source>
</evidence>
<keyword evidence="9" id="KW-1185">Reference proteome</keyword>
<dbReference type="InterPro" id="IPR039425">
    <property type="entry name" value="RNA_pol_sigma-70-like"/>
</dbReference>
<feature type="domain" description="RNA polymerase sigma factor 70 region 4 type 2" evidence="7">
    <location>
        <begin position="131"/>
        <end position="183"/>
    </location>
</feature>
<dbReference type="PANTHER" id="PTHR43133">
    <property type="entry name" value="RNA POLYMERASE ECF-TYPE SIGMA FACTO"/>
    <property type="match status" value="1"/>
</dbReference>
<evidence type="ECO:0000313" key="9">
    <source>
        <dbReference type="Proteomes" id="UP001061361"/>
    </source>
</evidence>
<dbReference type="InterPro" id="IPR013324">
    <property type="entry name" value="RNA_pol_sigma_r3/r4-like"/>
</dbReference>
<evidence type="ECO:0000256" key="2">
    <source>
        <dbReference type="ARBA" id="ARBA00023015"/>
    </source>
</evidence>
<dbReference type="Proteomes" id="UP001061361">
    <property type="component" value="Chromosome"/>
</dbReference>
<dbReference type="RefSeq" id="WP_264983638.1">
    <property type="nucleotide sequence ID" value="NZ_AP026708.1"/>
</dbReference>
<dbReference type="EMBL" id="AP026708">
    <property type="protein sequence ID" value="BDQ33579.1"/>
    <property type="molecule type" value="Genomic_DNA"/>
</dbReference>
<dbReference type="InterPro" id="IPR014284">
    <property type="entry name" value="RNA_pol_sigma-70_dom"/>
</dbReference>
<dbReference type="Gene3D" id="1.10.1740.10">
    <property type="match status" value="1"/>
</dbReference>
<dbReference type="Pfam" id="PF08281">
    <property type="entry name" value="Sigma70_r4_2"/>
    <property type="match status" value="1"/>
</dbReference>
<keyword evidence="2" id="KW-0805">Transcription regulation</keyword>
<dbReference type="InterPro" id="IPR007627">
    <property type="entry name" value="RNA_pol_sigma70_r2"/>
</dbReference>
<proteinExistence type="inferred from homology"/>
<evidence type="ECO:0000259" key="7">
    <source>
        <dbReference type="Pfam" id="PF08281"/>
    </source>
</evidence>
<protein>
    <submittedName>
        <fullName evidence="8">RNA polymerase sigma factor RpoE</fullName>
    </submittedName>
</protein>
<dbReference type="Gene3D" id="1.10.10.10">
    <property type="entry name" value="Winged helix-like DNA-binding domain superfamily/Winged helix DNA-binding domain"/>
    <property type="match status" value="1"/>
</dbReference>
<organism evidence="8 9">
    <name type="scientific">Pseudodesulfovibrio portus</name>
    <dbReference type="NCBI Taxonomy" id="231439"/>
    <lineage>
        <taxon>Bacteria</taxon>
        <taxon>Pseudomonadati</taxon>
        <taxon>Thermodesulfobacteriota</taxon>
        <taxon>Desulfovibrionia</taxon>
        <taxon>Desulfovibrionales</taxon>
        <taxon>Desulfovibrionaceae</taxon>
    </lineage>
</organism>
<dbReference type="SUPFAM" id="SSF88659">
    <property type="entry name" value="Sigma3 and sigma4 domains of RNA polymerase sigma factors"/>
    <property type="match status" value="1"/>
</dbReference>
<feature type="domain" description="RNA polymerase sigma-70 region 2" evidence="6">
    <location>
        <begin position="26"/>
        <end position="91"/>
    </location>
</feature>
<accession>A0ABN6RRK4</accession>
<dbReference type="InterPro" id="IPR013325">
    <property type="entry name" value="RNA_pol_sigma_r2"/>
</dbReference>
<dbReference type="CDD" id="cd06171">
    <property type="entry name" value="Sigma70_r4"/>
    <property type="match status" value="1"/>
</dbReference>
<dbReference type="NCBIfam" id="TIGR02937">
    <property type="entry name" value="sigma70-ECF"/>
    <property type="match status" value="1"/>
</dbReference>
<reference evidence="8" key="1">
    <citation type="submission" date="2022-08" db="EMBL/GenBank/DDBJ databases">
        <title>Genome Sequence of the sulphate-reducing bacterium, Pseudodesulfovibrio portus JCM14722.</title>
        <authorList>
            <person name="Kondo R."/>
            <person name="Kataoka T."/>
        </authorList>
    </citation>
    <scope>NUCLEOTIDE SEQUENCE</scope>
    <source>
        <strain evidence="8">JCM 14722</strain>
    </source>
</reference>
<dbReference type="Pfam" id="PF04542">
    <property type="entry name" value="Sigma70_r2"/>
    <property type="match status" value="1"/>
</dbReference>
<dbReference type="InterPro" id="IPR036388">
    <property type="entry name" value="WH-like_DNA-bd_sf"/>
</dbReference>
<comment type="similarity">
    <text evidence="1">Belongs to the sigma-70 factor family. ECF subfamily.</text>
</comment>
<name>A0ABN6RRK4_9BACT</name>
<keyword evidence="5" id="KW-0804">Transcription</keyword>